<dbReference type="NCBIfam" id="TIGR01145">
    <property type="entry name" value="ATP_synt_delta"/>
    <property type="match status" value="1"/>
</dbReference>
<comment type="subcellular location">
    <subcellularLocation>
        <location evidence="8">Cell membrane</location>
        <topology evidence="8">Peripheral membrane protein</topology>
    </subcellularLocation>
    <subcellularLocation>
        <location evidence="1">Membrane</location>
    </subcellularLocation>
</comment>
<evidence type="ECO:0000256" key="7">
    <source>
        <dbReference type="ARBA" id="ARBA00023310"/>
    </source>
</evidence>
<accession>A0A4R3V6E0</accession>
<keyword evidence="6 8" id="KW-0139">CF(1)</keyword>
<dbReference type="AlphaFoldDB" id="A0A4R3V6E0"/>
<dbReference type="PRINTS" id="PR00125">
    <property type="entry name" value="ATPASEDELTA"/>
</dbReference>
<comment type="function">
    <text evidence="8">F(1)F(0) ATP synthase produces ATP from ADP in the presence of a proton or sodium gradient. F-type ATPases consist of two structural domains, F(1) containing the extramembraneous catalytic core and F(0) containing the membrane proton channel, linked together by a central stalk and a peripheral stalk. During catalysis, ATP synthesis in the catalytic domain of F(1) is coupled via a rotary mechanism of the central stalk subunits to proton translocation.</text>
</comment>
<evidence type="ECO:0000256" key="5">
    <source>
        <dbReference type="ARBA" id="ARBA00023136"/>
    </source>
</evidence>
<dbReference type="GO" id="GO:0045259">
    <property type="term" value="C:proton-transporting ATP synthase complex"/>
    <property type="evidence" value="ECO:0007669"/>
    <property type="project" value="UniProtKB-KW"/>
</dbReference>
<dbReference type="Proteomes" id="UP000294692">
    <property type="component" value="Unassembled WGS sequence"/>
</dbReference>
<dbReference type="SUPFAM" id="SSF47928">
    <property type="entry name" value="N-terminal domain of the delta subunit of the F1F0-ATP synthase"/>
    <property type="match status" value="1"/>
</dbReference>
<dbReference type="RefSeq" id="WP_132475169.1">
    <property type="nucleotide sequence ID" value="NZ_JBEBWM010000006.1"/>
</dbReference>
<proteinExistence type="inferred from homology"/>
<evidence type="ECO:0000256" key="6">
    <source>
        <dbReference type="ARBA" id="ARBA00023196"/>
    </source>
</evidence>
<keyword evidence="8" id="KW-1003">Cell membrane</keyword>
<dbReference type="OrthoDB" id="9816221at2"/>
<comment type="caution">
    <text evidence="9">The sequence shown here is derived from an EMBL/GenBank/DDBJ whole genome shotgun (WGS) entry which is preliminary data.</text>
</comment>
<dbReference type="InterPro" id="IPR026015">
    <property type="entry name" value="ATP_synth_OSCP/delta_N_sf"/>
</dbReference>
<dbReference type="EMBL" id="SMBX01000003">
    <property type="protein sequence ID" value="TCV00556.1"/>
    <property type="molecule type" value="Genomic_DNA"/>
</dbReference>
<evidence type="ECO:0000256" key="3">
    <source>
        <dbReference type="ARBA" id="ARBA00022781"/>
    </source>
</evidence>
<comment type="function">
    <text evidence="8">This protein is part of the stalk that links CF(0) to CF(1). It either transmits conformational changes from CF(0) to CF(1) or is implicated in proton conduction.</text>
</comment>
<comment type="similarity">
    <text evidence="8">Belongs to the ATPase delta chain family.</text>
</comment>
<dbReference type="Gene3D" id="1.10.520.20">
    <property type="entry name" value="N-terminal domain of the delta subunit of the F1F0-ATP synthase"/>
    <property type="match status" value="1"/>
</dbReference>
<keyword evidence="2 8" id="KW-0813">Transport</keyword>
<reference evidence="9 10" key="1">
    <citation type="submission" date="2019-03" db="EMBL/GenBank/DDBJ databases">
        <title>Genomic Encyclopedia of Type Strains, Phase IV (KMG-IV): sequencing the most valuable type-strain genomes for metagenomic binning, comparative biology and taxonomic classification.</title>
        <authorList>
            <person name="Goeker M."/>
        </authorList>
    </citation>
    <scope>NUCLEOTIDE SEQUENCE [LARGE SCALE GENOMIC DNA]</scope>
    <source>
        <strain evidence="9 10">DSM 100048</strain>
    </source>
</reference>
<dbReference type="GO" id="GO:0005886">
    <property type="term" value="C:plasma membrane"/>
    <property type="evidence" value="ECO:0007669"/>
    <property type="project" value="UniProtKB-SubCell"/>
</dbReference>
<dbReference type="NCBIfam" id="NF004402">
    <property type="entry name" value="PRK05758.2-2"/>
    <property type="match status" value="1"/>
</dbReference>
<dbReference type="GO" id="GO:0046933">
    <property type="term" value="F:proton-transporting ATP synthase activity, rotational mechanism"/>
    <property type="evidence" value="ECO:0007669"/>
    <property type="project" value="UniProtKB-UniRule"/>
</dbReference>
<evidence type="ECO:0000256" key="1">
    <source>
        <dbReference type="ARBA" id="ARBA00004370"/>
    </source>
</evidence>
<keyword evidence="5 8" id="KW-0472">Membrane</keyword>
<protein>
    <recommendedName>
        <fullName evidence="8">ATP synthase subunit delta</fullName>
    </recommendedName>
    <alternativeName>
        <fullName evidence="8">ATP synthase F(1) sector subunit delta</fullName>
    </alternativeName>
    <alternativeName>
        <fullName evidence="8">F-type ATPase subunit delta</fullName>
        <shortName evidence="8">F-ATPase subunit delta</shortName>
    </alternativeName>
</protein>
<evidence type="ECO:0000313" key="9">
    <source>
        <dbReference type="EMBL" id="TCV00556.1"/>
    </source>
</evidence>
<organism evidence="9 10">
    <name type="scientific">Paracandidimonas soli</name>
    <dbReference type="NCBI Taxonomy" id="1917182"/>
    <lineage>
        <taxon>Bacteria</taxon>
        <taxon>Pseudomonadati</taxon>
        <taxon>Pseudomonadota</taxon>
        <taxon>Betaproteobacteria</taxon>
        <taxon>Burkholderiales</taxon>
        <taxon>Alcaligenaceae</taxon>
        <taxon>Paracandidimonas</taxon>
    </lineage>
</organism>
<evidence type="ECO:0000256" key="4">
    <source>
        <dbReference type="ARBA" id="ARBA00023065"/>
    </source>
</evidence>
<keyword evidence="4 8" id="KW-0406">Ion transport</keyword>
<dbReference type="PANTHER" id="PTHR11910">
    <property type="entry name" value="ATP SYNTHASE DELTA CHAIN"/>
    <property type="match status" value="1"/>
</dbReference>
<name>A0A4R3V6E0_9BURK</name>
<evidence type="ECO:0000256" key="2">
    <source>
        <dbReference type="ARBA" id="ARBA00022448"/>
    </source>
</evidence>
<gene>
    <name evidence="8" type="primary">atpH</name>
    <name evidence="9" type="ORF">EV686_103137</name>
</gene>
<sequence length="179" mass="19279">MAELSTIARPYAEALFSAAGKDAAGLDAWSGLLSKLARLTELDDVRAALADPRLSDEQRFDVFTSLLQETLSPTARNFIELLIANDRVLALPSIAEQFEALKNRQAGTALAEIASAFPIDDAQVRELVAGLEKKFGLKLNPVVTVDDSLIGGVRVKVGDQVLDTSVRAQLTRMRDTLAA</sequence>
<keyword evidence="3 8" id="KW-0375">Hydrogen ion transport</keyword>
<evidence type="ECO:0000256" key="8">
    <source>
        <dbReference type="HAMAP-Rule" id="MF_01416"/>
    </source>
</evidence>
<dbReference type="Pfam" id="PF00213">
    <property type="entry name" value="OSCP"/>
    <property type="match status" value="1"/>
</dbReference>
<evidence type="ECO:0000313" key="10">
    <source>
        <dbReference type="Proteomes" id="UP000294692"/>
    </source>
</evidence>
<keyword evidence="7 8" id="KW-0066">ATP synthesis</keyword>
<dbReference type="HAMAP" id="MF_01416">
    <property type="entry name" value="ATP_synth_delta_bact"/>
    <property type="match status" value="1"/>
</dbReference>
<keyword evidence="10" id="KW-1185">Reference proteome</keyword>
<dbReference type="InterPro" id="IPR000711">
    <property type="entry name" value="ATPase_OSCP/dsu"/>
</dbReference>